<evidence type="ECO:0000313" key="2">
    <source>
        <dbReference type="EMBL" id="ABR67020.1"/>
    </source>
</evidence>
<evidence type="ECO:0000256" key="1">
    <source>
        <dbReference type="SAM" id="Phobius"/>
    </source>
</evidence>
<dbReference type="RefSeq" id="WP_012311552.1">
    <property type="nucleotide sequence ID" value="NC_010494.1"/>
</dbReference>
<dbReference type="AlphaFoldDB" id="A6YFL6"/>
<feature type="transmembrane region" description="Helical" evidence="1">
    <location>
        <begin position="35"/>
        <end position="57"/>
    </location>
</feature>
<name>A6YFL6_9MICC</name>
<organism evidence="2">
    <name type="scientific">Arthrobacter sp. AK-1</name>
    <dbReference type="NCBI Taxonomy" id="415095"/>
    <lineage>
        <taxon>Bacteria</taxon>
        <taxon>Bacillati</taxon>
        <taxon>Actinomycetota</taxon>
        <taxon>Actinomycetes</taxon>
        <taxon>Micrococcales</taxon>
        <taxon>Micrococcaceae</taxon>
        <taxon>Arthrobacter</taxon>
    </lineage>
</organism>
<reference evidence="2" key="2">
    <citation type="journal article" date="2008" name="Plasmid">
        <title>Comparative analysis of eight Arthrobacter plasmids.</title>
        <authorList>
            <person name="Jerke K."/>
            <person name="Nakatsu C.H."/>
            <person name="Beasley F."/>
            <person name="Konopka A."/>
        </authorList>
    </citation>
    <scope>NUCLEOTIDE SEQUENCE</scope>
    <source>
        <strain evidence="2">AK-1</strain>
        <plasmid evidence="2">pSI-1</plasmid>
    </source>
</reference>
<keyword evidence="1" id="KW-0472">Membrane</keyword>
<keyword evidence="2" id="KW-0614">Plasmid</keyword>
<proteinExistence type="predicted"/>
<keyword evidence="1" id="KW-0812">Transmembrane</keyword>
<protein>
    <submittedName>
        <fullName evidence="2">Uncharacterized protein</fullName>
    </submittedName>
</protein>
<keyword evidence="1" id="KW-1133">Transmembrane helix</keyword>
<accession>A6YFL6</accession>
<dbReference type="EMBL" id="EF495211">
    <property type="protein sequence ID" value="ABR67020.1"/>
    <property type="molecule type" value="Genomic_DNA"/>
</dbReference>
<sequence>MLGDEDLFGDVQRRVLSKMRDPAARAGRPHGVLRTLVVVFVLAAAGSLVLVAVDLFIGRPVTGDVFIAILNSFVALVLWRRLAEQNIRRNAA</sequence>
<reference evidence="2" key="1">
    <citation type="submission" date="2007-03" db="EMBL/GenBank/DDBJ databases">
        <authorList>
            <person name="Jerke K.H."/>
            <person name="Nakatsu C.H."/>
            <person name="Konopka A.E."/>
        </authorList>
    </citation>
    <scope>NUCLEOTIDE SEQUENCE</scope>
    <source>
        <strain evidence="2">AK-1</strain>
        <plasmid evidence="2">pSI-1</plasmid>
    </source>
</reference>
<feature type="transmembrane region" description="Helical" evidence="1">
    <location>
        <begin position="63"/>
        <end position="79"/>
    </location>
</feature>
<geneLocation type="plasmid" evidence="2">
    <name>pSI-1</name>
</geneLocation>